<reference evidence="2" key="1">
    <citation type="submission" date="2021-05" db="EMBL/GenBank/DDBJ databases">
        <authorList>
            <person name="Alioto T."/>
            <person name="Alioto T."/>
            <person name="Gomez Garrido J."/>
        </authorList>
    </citation>
    <scope>NUCLEOTIDE SEQUENCE</scope>
</reference>
<proteinExistence type="predicted"/>
<accession>A0A8D8CP15</accession>
<evidence type="ECO:0000256" key="1">
    <source>
        <dbReference type="SAM" id="MobiDB-lite"/>
    </source>
</evidence>
<protein>
    <submittedName>
        <fullName evidence="2">(northern house mosquito) hypothetical protein</fullName>
    </submittedName>
</protein>
<feature type="compositionally biased region" description="Polar residues" evidence="1">
    <location>
        <begin position="39"/>
        <end position="63"/>
    </location>
</feature>
<evidence type="ECO:0000313" key="2">
    <source>
        <dbReference type="EMBL" id="CAG6497859.1"/>
    </source>
</evidence>
<dbReference type="AlphaFoldDB" id="A0A8D8CP15"/>
<dbReference type="EMBL" id="HBUE01134150">
    <property type="protein sequence ID" value="CAG6497859.1"/>
    <property type="molecule type" value="Transcribed_RNA"/>
</dbReference>
<feature type="region of interest" description="Disordered" evidence="1">
    <location>
        <begin position="39"/>
        <end position="64"/>
    </location>
</feature>
<sequence>MTTIPTPPVLMVLEITLNFISSRLSTSGKSVQLIRTLGGQSHSSANHGQNPATGNGADQTSLQHRIDPTNDWHSLVDVCRQGSIALTFVSSDTMLRFRDSAAFVLSRNGVTRERRCSVSNAQLHTRTGPMGCAVSVTERETRNAFTTNGSKSILRRYRTCQFMQLY</sequence>
<name>A0A8D8CP15_CULPI</name>
<organism evidence="2">
    <name type="scientific">Culex pipiens</name>
    <name type="common">House mosquito</name>
    <dbReference type="NCBI Taxonomy" id="7175"/>
    <lineage>
        <taxon>Eukaryota</taxon>
        <taxon>Metazoa</taxon>
        <taxon>Ecdysozoa</taxon>
        <taxon>Arthropoda</taxon>
        <taxon>Hexapoda</taxon>
        <taxon>Insecta</taxon>
        <taxon>Pterygota</taxon>
        <taxon>Neoptera</taxon>
        <taxon>Endopterygota</taxon>
        <taxon>Diptera</taxon>
        <taxon>Nematocera</taxon>
        <taxon>Culicoidea</taxon>
        <taxon>Culicidae</taxon>
        <taxon>Culicinae</taxon>
        <taxon>Culicini</taxon>
        <taxon>Culex</taxon>
        <taxon>Culex</taxon>
    </lineage>
</organism>